<comment type="caution">
    <text evidence="4">The sequence shown here is derived from an EMBL/GenBank/DDBJ whole genome shotgun (WGS) entry which is preliminary data.</text>
</comment>
<dbReference type="GO" id="GO:0003735">
    <property type="term" value="F:structural constituent of ribosome"/>
    <property type="evidence" value="ECO:0007669"/>
    <property type="project" value="InterPro"/>
</dbReference>
<accession>A0A2G9I867</accession>
<evidence type="ECO:0000256" key="2">
    <source>
        <dbReference type="ARBA" id="ARBA00022980"/>
    </source>
</evidence>
<dbReference type="Proteomes" id="UP000231279">
    <property type="component" value="Unassembled WGS sequence"/>
</dbReference>
<keyword evidence="2" id="KW-0689">Ribosomal protein</keyword>
<name>A0A2G9I867_9LAMI</name>
<dbReference type="InterPro" id="IPR001971">
    <property type="entry name" value="Ribosomal_uS11"/>
</dbReference>
<dbReference type="Gene3D" id="3.30.420.80">
    <property type="entry name" value="Ribosomal protein S11"/>
    <property type="match status" value="1"/>
</dbReference>
<dbReference type="SUPFAM" id="SSF53137">
    <property type="entry name" value="Translational machinery components"/>
    <property type="match status" value="1"/>
</dbReference>
<protein>
    <recommendedName>
        <fullName evidence="6">Ribosomal protein S11</fullName>
    </recommendedName>
</protein>
<dbReference type="AlphaFoldDB" id="A0A2G9I867"/>
<sequence>MAKAILRTGSRRNVRIGSRRSARRLPNGVIHVQASFHNTIIKVTNIRGRVVSESSAGQCKVVKNVQGFIGLHIKNFELMIIKNQKE</sequence>
<proteinExistence type="inferred from homology"/>
<reference evidence="5" key="1">
    <citation type="journal article" date="2018" name="Gigascience">
        <title>Genome assembly of the Pink Ipe (Handroanthus impetiginosus, Bignoniaceae), a highly valued, ecologically keystone Neotropical timber forest tree.</title>
        <authorList>
            <person name="Silva-Junior O.B."/>
            <person name="Grattapaglia D."/>
            <person name="Novaes E."/>
            <person name="Collevatti R.G."/>
        </authorList>
    </citation>
    <scope>NUCLEOTIDE SEQUENCE [LARGE SCALE GENOMIC DNA]</scope>
    <source>
        <strain evidence="5">cv. UFG-1</strain>
    </source>
</reference>
<dbReference type="EMBL" id="NKXS01000163">
    <property type="protein sequence ID" value="PIN25942.1"/>
    <property type="molecule type" value="Genomic_DNA"/>
</dbReference>
<comment type="similarity">
    <text evidence="1">Belongs to the universal ribosomal protein uS11 family.</text>
</comment>
<dbReference type="OrthoDB" id="1913124at2759"/>
<dbReference type="STRING" id="429701.A0A2G9I867"/>
<organism evidence="4 5">
    <name type="scientific">Handroanthus impetiginosus</name>
    <dbReference type="NCBI Taxonomy" id="429701"/>
    <lineage>
        <taxon>Eukaryota</taxon>
        <taxon>Viridiplantae</taxon>
        <taxon>Streptophyta</taxon>
        <taxon>Embryophyta</taxon>
        <taxon>Tracheophyta</taxon>
        <taxon>Spermatophyta</taxon>
        <taxon>Magnoliopsida</taxon>
        <taxon>eudicotyledons</taxon>
        <taxon>Gunneridae</taxon>
        <taxon>Pentapetalae</taxon>
        <taxon>asterids</taxon>
        <taxon>lamiids</taxon>
        <taxon>Lamiales</taxon>
        <taxon>Bignoniaceae</taxon>
        <taxon>Crescentiina</taxon>
        <taxon>Tabebuia alliance</taxon>
        <taxon>Handroanthus</taxon>
    </lineage>
</organism>
<evidence type="ECO:0000256" key="1">
    <source>
        <dbReference type="ARBA" id="ARBA00006194"/>
    </source>
</evidence>
<gene>
    <name evidence="4" type="ORF">CDL12_01311</name>
</gene>
<keyword evidence="5" id="KW-1185">Reference proteome</keyword>
<evidence type="ECO:0000256" key="3">
    <source>
        <dbReference type="ARBA" id="ARBA00023274"/>
    </source>
</evidence>
<dbReference type="GO" id="GO:0005840">
    <property type="term" value="C:ribosome"/>
    <property type="evidence" value="ECO:0007669"/>
    <property type="project" value="UniProtKB-KW"/>
</dbReference>
<dbReference type="InterPro" id="IPR036967">
    <property type="entry name" value="Ribosomal_uS11_sf"/>
</dbReference>
<dbReference type="GO" id="GO:0006412">
    <property type="term" value="P:translation"/>
    <property type="evidence" value="ECO:0007669"/>
    <property type="project" value="InterPro"/>
</dbReference>
<dbReference type="GO" id="GO:1990904">
    <property type="term" value="C:ribonucleoprotein complex"/>
    <property type="evidence" value="ECO:0007669"/>
    <property type="project" value="UniProtKB-KW"/>
</dbReference>
<dbReference type="Pfam" id="PF00411">
    <property type="entry name" value="Ribosomal_S11"/>
    <property type="match status" value="1"/>
</dbReference>
<keyword evidence="3" id="KW-0687">Ribonucleoprotein</keyword>
<evidence type="ECO:0000313" key="4">
    <source>
        <dbReference type="EMBL" id="PIN25942.1"/>
    </source>
</evidence>
<evidence type="ECO:0008006" key="6">
    <source>
        <dbReference type="Google" id="ProtNLM"/>
    </source>
</evidence>
<evidence type="ECO:0000313" key="5">
    <source>
        <dbReference type="Proteomes" id="UP000231279"/>
    </source>
</evidence>